<feature type="region of interest" description="Disordered" evidence="4">
    <location>
        <begin position="1"/>
        <end position="31"/>
    </location>
</feature>
<comment type="caution">
    <text evidence="6">The sequence shown here is derived from an EMBL/GenBank/DDBJ whole genome shotgun (WGS) entry which is preliminary data.</text>
</comment>
<evidence type="ECO:0000313" key="7">
    <source>
        <dbReference type="Proteomes" id="UP000285744"/>
    </source>
</evidence>
<dbReference type="PROSITE" id="PS50995">
    <property type="entry name" value="HTH_MARR_2"/>
    <property type="match status" value="1"/>
</dbReference>
<dbReference type="GO" id="GO:0003677">
    <property type="term" value="F:DNA binding"/>
    <property type="evidence" value="ECO:0007669"/>
    <property type="project" value="UniProtKB-KW"/>
</dbReference>
<evidence type="ECO:0000256" key="3">
    <source>
        <dbReference type="ARBA" id="ARBA00023163"/>
    </source>
</evidence>
<keyword evidence="1" id="KW-0805">Transcription regulation</keyword>
<organism evidence="6 7">
    <name type="scientific">Micromonospora globbae</name>
    <dbReference type="NCBI Taxonomy" id="1894969"/>
    <lineage>
        <taxon>Bacteria</taxon>
        <taxon>Bacillati</taxon>
        <taxon>Actinomycetota</taxon>
        <taxon>Actinomycetes</taxon>
        <taxon>Micromonosporales</taxon>
        <taxon>Micromonosporaceae</taxon>
        <taxon>Micromonospora</taxon>
    </lineage>
</organism>
<dbReference type="PANTHER" id="PTHR42756">
    <property type="entry name" value="TRANSCRIPTIONAL REGULATOR, MARR"/>
    <property type="match status" value="1"/>
</dbReference>
<dbReference type="PANTHER" id="PTHR42756:SF1">
    <property type="entry name" value="TRANSCRIPTIONAL REPRESSOR OF EMRAB OPERON"/>
    <property type="match status" value="1"/>
</dbReference>
<evidence type="ECO:0000256" key="4">
    <source>
        <dbReference type="SAM" id="MobiDB-lite"/>
    </source>
</evidence>
<dbReference type="Pfam" id="PF12802">
    <property type="entry name" value="MarR_2"/>
    <property type="match status" value="1"/>
</dbReference>
<dbReference type="InterPro" id="IPR036390">
    <property type="entry name" value="WH_DNA-bd_sf"/>
</dbReference>
<keyword evidence="3" id="KW-0804">Transcription</keyword>
<dbReference type="GO" id="GO:0003700">
    <property type="term" value="F:DNA-binding transcription factor activity"/>
    <property type="evidence" value="ECO:0007669"/>
    <property type="project" value="InterPro"/>
</dbReference>
<feature type="domain" description="HTH marR-type" evidence="5">
    <location>
        <begin position="29"/>
        <end position="162"/>
    </location>
</feature>
<sequence>MVAVSADTRRRAAGIYRPPVNSPPARRPEPDPVAQLCRTANALRADVERTVLREAGLTWTTYDVLMLVCTRQVVEPPAIAAEAGISRATLTNALGLLSDRALVRRELHEHDLRRTVVRPTHAGMALAELLRQRADARQADLFAAPGMPSEADVAQALTVLANRFHQSAGAVTEERFQ</sequence>
<dbReference type="InterPro" id="IPR036388">
    <property type="entry name" value="WH-like_DNA-bd_sf"/>
</dbReference>
<evidence type="ECO:0000259" key="5">
    <source>
        <dbReference type="PROSITE" id="PS50995"/>
    </source>
</evidence>
<dbReference type="InterPro" id="IPR000835">
    <property type="entry name" value="HTH_MarR-typ"/>
</dbReference>
<dbReference type="SMART" id="SM00347">
    <property type="entry name" value="HTH_MARR"/>
    <property type="match status" value="1"/>
</dbReference>
<dbReference type="EMBL" id="RAQQ01000053">
    <property type="protein sequence ID" value="RKF21579.1"/>
    <property type="molecule type" value="Genomic_DNA"/>
</dbReference>
<dbReference type="Gene3D" id="1.10.10.10">
    <property type="entry name" value="Winged helix-like DNA-binding domain superfamily/Winged helix DNA-binding domain"/>
    <property type="match status" value="1"/>
</dbReference>
<evidence type="ECO:0000256" key="1">
    <source>
        <dbReference type="ARBA" id="ARBA00023015"/>
    </source>
</evidence>
<reference evidence="6 7" key="1">
    <citation type="journal article" date="2018" name="Int. J. Syst. Evol. Microbiol.">
        <title>Micromonospora globbae sp. nov., an endophytic actinomycete isolated from roots of Globba winitii C. H. Wright.</title>
        <authorList>
            <person name="Kuncharoen N."/>
            <person name="Pittayakhajonwut P."/>
            <person name="Tanasupawat S."/>
        </authorList>
    </citation>
    <scope>NUCLEOTIDE SEQUENCE [LARGE SCALE GENOMIC DNA]</scope>
    <source>
        <strain evidence="6 7">WPS1-2</strain>
    </source>
</reference>
<dbReference type="Proteomes" id="UP000285744">
    <property type="component" value="Unassembled WGS sequence"/>
</dbReference>
<evidence type="ECO:0000313" key="6">
    <source>
        <dbReference type="EMBL" id="RKF21579.1"/>
    </source>
</evidence>
<proteinExistence type="predicted"/>
<evidence type="ECO:0000256" key="2">
    <source>
        <dbReference type="ARBA" id="ARBA00023125"/>
    </source>
</evidence>
<protein>
    <submittedName>
        <fullName evidence="6">MarR family transcriptional regulator</fullName>
    </submittedName>
</protein>
<gene>
    <name evidence="6" type="ORF">D7I43_31515</name>
</gene>
<dbReference type="OrthoDB" id="3237509at2"/>
<name>A0A420ELL2_9ACTN</name>
<dbReference type="SUPFAM" id="SSF46785">
    <property type="entry name" value="Winged helix' DNA-binding domain"/>
    <property type="match status" value="1"/>
</dbReference>
<keyword evidence="2" id="KW-0238">DNA-binding</keyword>
<dbReference type="AlphaFoldDB" id="A0A420ELL2"/>
<accession>A0A420ELL2</accession>